<reference evidence="2" key="1">
    <citation type="journal article" date="2024" name="Front. Bioeng. Biotechnol.">
        <title>Genome-scale model development and genomic sequencing of the oleaginous clade Lipomyces.</title>
        <authorList>
            <person name="Czajka J.J."/>
            <person name="Han Y."/>
            <person name="Kim J."/>
            <person name="Mondo S.J."/>
            <person name="Hofstad B.A."/>
            <person name="Robles A."/>
            <person name="Haridas S."/>
            <person name="Riley R."/>
            <person name="LaButti K."/>
            <person name="Pangilinan J."/>
            <person name="Andreopoulos W."/>
            <person name="Lipzen A."/>
            <person name="Yan J."/>
            <person name="Wang M."/>
            <person name="Ng V."/>
            <person name="Grigoriev I.V."/>
            <person name="Spatafora J.W."/>
            <person name="Magnuson J.K."/>
            <person name="Baker S.E."/>
            <person name="Pomraning K.R."/>
        </authorList>
    </citation>
    <scope>NUCLEOTIDE SEQUENCE [LARGE SCALE GENOMIC DNA]</scope>
    <source>
        <strain evidence="2">CBS 10300</strain>
    </source>
</reference>
<accession>A0ACC3TF80</accession>
<gene>
    <name evidence="1" type="ORF">V1517DRAFT_33796</name>
</gene>
<name>A0ACC3TF80_9ASCO</name>
<dbReference type="Proteomes" id="UP001489719">
    <property type="component" value="Unassembled WGS sequence"/>
</dbReference>
<organism evidence="1 2">
    <name type="scientific">Lipomyces orientalis</name>
    <dbReference type="NCBI Taxonomy" id="1233043"/>
    <lineage>
        <taxon>Eukaryota</taxon>
        <taxon>Fungi</taxon>
        <taxon>Dikarya</taxon>
        <taxon>Ascomycota</taxon>
        <taxon>Saccharomycotina</taxon>
        <taxon>Lipomycetes</taxon>
        <taxon>Lipomycetales</taxon>
        <taxon>Lipomycetaceae</taxon>
        <taxon>Lipomyces</taxon>
    </lineage>
</organism>
<comment type="caution">
    <text evidence="1">The sequence shown here is derived from an EMBL/GenBank/DDBJ whole genome shotgun (WGS) entry which is preliminary data.</text>
</comment>
<keyword evidence="2" id="KW-1185">Reference proteome</keyword>
<proteinExistence type="predicted"/>
<dbReference type="EMBL" id="MU970172">
    <property type="protein sequence ID" value="KAK9319636.1"/>
    <property type="molecule type" value="Genomic_DNA"/>
</dbReference>
<protein>
    <submittedName>
        <fullName evidence="1">Uncharacterized protein</fullName>
    </submittedName>
</protein>
<evidence type="ECO:0000313" key="1">
    <source>
        <dbReference type="EMBL" id="KAK9319636.1"/>
    </source>
</evidence>
<sequence>MQQRRRGRPIICAPIAYVSVNAQDKRREQIRIAGRTYREKRAKTVIKLQMRLRTLEVSFKQLITKFVEICDHVSQLAAQHDDSNILDVLDDASRHVLKSAMDAVYSNDEYADGESNATQIESVVQGEYFYPGIQGRTPYQTADFNTTFVSPYSVVSASNVVMNSLGSNQPYGPKLSSEPDMPWSTKYIDWPHFLLTSHRWIIRRGWVKLMTILVSLGSSHPGLLQIGSNGPNAGRMA</sequence>
<evidence type="ECO:0000313" key="2">
    <source>
        <dbReference type="Proteomes" id="UP001489719"/>
    </source>
</evidence>